<protein>
    <recommendedName>
        <fullName evidence="4">WxL domain-containing protein</fullName>
    </recommendedName>
</protein>
<evidence type="ECO:0000313" key="2">
    <source>
        <dbReference type="EMBL" id="MBB4962262.1"/>
    </source>
</evidence>
<proteinExistence type="predicted"/>
<keyword evidence="3" id="KW-1185">Reference proteome</keyword>
<evidence type="ECO:0000256" key="1">
    <source>
        <dbReference type="SAM" id="SignalP"/>
    </source>
</evidence>
<feature type="chain" id="PRO_5030646725" description="WxL domain-containing protein" evidence="1">
    <location>
        <begin position="23"/>
        <end position="179"/>
    </location>
</feature>
<reference evidence="2 3" key="1">
    <citation type="submission" date="2020-08" db="EMBL/GenBank/DDBJ databases">
        <title>Sequencing the genomes of 1000 actinobacteria strains.</title>
        <authorList>
            <person name="Klenk H.-P."/>
        </authorList>
    </citation>
    <scope>NUCLEOTIDE SEQUENCE [LARGE SCALE GENOMIC DNA]</scope>
    <source>
        <strain evidence="2 3">DSM 45886</strain>
    </source>
</reference>
<sequence length="179" mass="17568">MRSKLVGAVIAGLALVVGSATAASAEDTIVTVTVTAPDGLAITVPATANIGAGVPGSTVSGQLGAVTVSDQRAALNASWNTTVIATDLTTGGGTPAETIPNINILHWSGTATSTTGNGTFTPGQETPAEAEIINVPRTAFSLSGGNGVNSATWNPTIVVNIPSTAIAGTYTGTVTHSVL</sequence>
<name>A0A7W7SXQ5_9ACTN</name>
<gene>
    <name evidence="2" type="ORF">FHR38_005995</name>
</gene>
<dbReference type="Proteomes" id="UP000578819">
    <property type="component" value="Unassembled WGS sequence"/>
</dbReference>
<dbReference type="AlphaFoldDB" id="A0A7W7SXQ5"/>
<dbReference type="RefSeq" id="WP_184538367.1">
    <property type="nucleotide sequence ID" value="NZ_JACHJW010000001.1"/>
</dbReference>
<accession>A0A7W7SXQ5</accession>
<evidence type="ECO:0008006" key="4">
    <source>
        <dbReference type="Google" id="ProtNLM"/>
    </source>
</evidence>
<dbReference type="EMBL" id="JACHJW010000001">
    <property type="protein sequence ID" value="MBB4962262.1"/>
    <property type="molecule type" value="Genomic_DNA"/>
</dbReference>
<organism evidence="2 3">
    <name type="scientific">Micromonospora polyrhachis</name>
    <dbReference type="NCBI Taxonomy" id="1282883"/>
    <lineage>
        <taxon>Bacteria</taxon>
        <taxon>Bacillati</taxon>
        <taxon>Actinomycetota</taxon>
        <taxon>Actinomycetes</taxon>
        <taxon>Micromonosporales</taxon>
        <taxon>Micromonosporaceae</taxon>
        <taxon>Micromonospora</taxon>
    </lineage>
</organism>
<feature type="signal peptide" evidence="1">
    <location>
        <begin position="1"/>
        <end position="22"/>
    </location>
</feature>
<comment type="caution">
    <text evidence="2">The sequence shown here is derived from an EMBL/GenBank/DDBJ whole genome shotgun (WGS) entry which is preliminary data.</text>
</comment>
<evidence type="ECO:0000313" key="3">
    <source>
        <dbReference type="Proteomes" id="UP000578819"/>
    </source>
</evidence>
<keyword evidence="1" id="KW-0732">Signal</keyword>